<evidence type="ECO:0000259" key="2">
    <source>
        <dbReference type="Pfam" id="PF07687"/>
    </source>
</evidence>
<comment type="caution">
    <text evidence="3">The sequence shown here is derived from an EMBL/GenBank/DDBJ whole genome shotgun (WGS) entry which is preliminary data.</text>
</comment>
<dbReference type="InterPro" id="IPR017144">
    <property type="entry name" value="Xaa-Arg_dipeptidase"/>
</dbReference>
<dbReference type="NCBIfam" id="TIGR01891">
    <property type="entry name" value="amidohydrolases"/>
    <property type="match status" value="1"/>
</dbReference>
<dbReference type="PANTHER" id="PTHR30575">
    <property type="entry name" value="PEPTIDASE M20"/>
    <property type="match status" value="1"/>
</dbReference>
<dbReference type="Pfam" id="PF01546">
    <property type="entry name" value="Peptidase_M20"/>
    <property type="match status" value="1"/>
</dbReference>
<comment type="similarity">
    <text evidence="1">Belongs to the peptidase M20A family.</text>
</comment>
<sequence>MKNKVMDIINKLAPELDELSLEIYNNPELGYEEFNSCRLHCDILRKYGFKVEENFSGIETGFKAEYKSSKEGITVAYMSEYDALPGIGHGCGHNILGTVSTGAGIVLKEIIDEIGGTVVVFGTPAEETSGAKVAYVENHEFDNVDIAMMAHPGSEYTKSGSSLALEPIQFEFFGKTAHAAAAPEKGVNALDAAIQTFNSINALREHVKSDSRIHGVILDGGKAANIVPDYSKSQFYVRSTSKTYNMELLEKVKNCARGAALATGCELKMTKFEYNYDNMVTNQSLSDVFNNKIYEVAGIKMQEPSKSTGSIDAGQVSQVCPAIHPYFDITNDKSIVAHTREMASATLTDYAKEQMKNTIAALVLTAAEVIENKDLYEKIKLEFDSVEK</sequence>
<organism evidence="3 4">
    <name type="scientific">Sedimentibacter saalensis</name>
    <dbReference type="NCBI Taxonomy" id="130788"/>
    <lineage>
        <taxon>Bacteria</taxon>
        <taxon>Bacillati</taxon>
        <taxon>Bacillota</taxon>
        <taxon>Tissierellia</taxon>
        <taxon>Sedimentibacter</taxon>
    </lineage>
</organism>
<evidence type="ECO:0000256" key="1">
    <source>
        <dbReference type="PIRNR" id="PIRNR037226"/>
    </source>
</evidence>
<dbReference type="Gene3D" id="3.30.70.360">
    <property type="match status" value="1"/>
</dbReference>
<dbReference type="FunFam" id="3.30.70.360:FF:000004">
    <property type="entry name" value="Peptidase M20 domain-containing protein 2"/>
    <property type="match status" value="1"/>
</dbReference>
<dbReference type="InterPro" id="IPR011650">
    <property type="entry name" value="Peptidase_M20_dimer"/>
</dbReference>
<dbReference type="Gene3D" id="3.40.630.10">
    <property type="entry name" value="Zn peptidases"/>
    <property type="match status" value="1"/>
</dbReference>
<dbReference type="InterPro" id="IPR002933">
    <property type="entry name" value="Peptidase_M20"/>
</dbReference>
<dbReference type="GO" id="GO:0071713">
    <property type="term" value="F:para-aminobenzoyl-glutamate hydrolase activity"/>
    <property type="evidence" value="ECO:0007669"/>
    <property type="project" value="TreeGrafter"/>
</dbReference>
<keyword evidence="4" id="KW-1185">Reference proteome</keyword>
<dbReference type="PIRSF" id="PIRSF037226">
    <property type="entry name" value="Amidohydrolase_ACY1L2_prd"/>
    <property type="match status" value="1"/>
</dbReference>
<dbReference type="GO" id="GO:0005737">
    <property type="term" value="C:cytoplasm"/>
    <property type="evidence" value="ECO:0007669"/>
    <property type="project" value="TreeGrafter"/>
</dbReference>
<evidence type="ECO:0000313" key="4">
    <source>
        <dbReference type="Proteomes" id="UP000315343"/>
    </source>
</evidence>
<keyword evidence="3" id="KW-0378">Hydrolase</keyword>
<evidence type="ECO:0000313" key="3">
    <source>
        <dbReference type="EMBL" id="TWH79028.1"/>
    </source>
</evidence>
<dbReference type="InterPro" id="IPR017439">
    <property type="entry name" value="Amidohydrolase"/>
</dbReference>
<feature type="domain" description="Peptidase M20 dimerisation" evidence="2">
    <location>
        <begin position="170"/>
        <end position="257"/>
    </location>
</feature>
<dbReference type="Proteomes" id="UP000315343">
    <property type="component" value="Unassembled WGS sequence"/>
</dbReference>
<dbReference type="OrthoDB" id="9781032at2"/>
<dbReference type="InterPro" id="IPR036264">
    <property type="entry name" value="Bact_exopeptidase_dim_dom"/>
</dbReference>
<proteinExistence type="inferred from homology"/>
<dbReference type="SUPFAM" id="SSF55031">
    <property type="entry name" value="Bacterial exopeptidase dimerisation domain"/>
    <property type="match status" value="1"/>
</dbReference>
<accession>A0A562J765</accession>
<dbReference type="InterPro" id="IPR052030">
    <property type="entry name" value="Peptidase_M20/M20A_hydrolases"/>
</dbReference>
<dbReference type="GO" id="GO:0046657">
    <property type="term" value="P:folic acid catabolic process"/>
    <property type="evidence" value="ECO:0007669"/>
    <property type="project" value="TreeGrafter"/>
</dbReference>
<gene>
    <name evidence="3" type="ORF">LY60_02556</name>
</gene>
<dbReference type="GO" id="GO:0016805">
    <property type="term" value="F:dipeptidase activity"/>
    <property type="evidence" value="ECO:0007669"/>
    <property type="project" value="InterPro"/>
</dbReference>
<dbReference type="EMBL" id="VLKH01000007">
    <property type="protein sequence ID" value="TWH79028.1"/>
    <property type="molecule type" value="Genomic_DNA"/>
</dbReference>
<dbReference type="Pfam" id="PF07687">
    <property type="entry name" value="M20_dimer"/>
    <property type="match status" value="1"/>
</dbReference>
<dbReference type="AlphaFoldDB" id="A0A562J765"/>
<dbReference type="SUPFAM" id="SSF53187">
    <property type="entry name" value="Zn-dependent exopeptidases"/>
    <property type="match status" value="1"/>
</dbReference>
<dbReference type="CDD" id="cd03887">
    <property type="entry name" value="M20_Acy1L2"/>
    <property type="match status" value="1"/>
</dbReference>
<name>A0A562J765_9FIRM</name>
<reference evidence="3 4" key="1">
    <citation type="submission" date="2019-07" db="EMBL/GenBank/DDBJ databases">
        <title>Genomic Encyclopedia of Type Strains, Phase I: the one thousand microbial genomes (KMG-I) project.</title>
        <authorList>
            <person name="Kyrpides N."/>
        </authorList>
    </citation>
    <scope>NUCLEOTIDE SEQUENCE [LARGE SCALE GENOMIC DNA]</scope>
    <source>
        <strain evidence="3 4">DSM 13558</strain>
    </source>
</reference>
<protein>
    <recommendedName>
        <fullName evidence="1">Peptidase M20 domain-containing protein 2</fullName>
    </recommendedName>
</protein>
<dbReference type="RefSeq" id="WP_145084252.1">
    <property type="nucleotide sequence ID" value="NZ_JBCFAR010000003.1"/>
</dbReference>
<dbReference type="PANTHER" id="PTHR30575:SF0">
    <property type="entry name" value="XAA-ARG DIPEPTIDASE"/>
    <property type="match status" value="1"/>
</dbReference>